<dbReference type="PANTHER" id="PTHR36142">
    <property type="entry name" value="METALLO-HYDROLASE/OXIDOREDUCTASE SUPERFAMILY PROTEIN"/>
    <property type="match status" value="1"/>
</dbReference>
<dbReference type="InterPro" id="IPR036866">
    <property type="entry name" value="RibonucZ/Hydroxyglut_hydro"/>
</dbReference>
<dbReference type="PANTHER" id="PTHR36142:SF2">
    <property type="entry name" value="METALLO-HYDROLASE_OXIDOREDUCTASE SUPERFAMILY PROTEIN"/>
    <property type="match status" value="1"/>
</dbReference>
<evidence type="ECO:0000313" key="2">
    <source>
        <dbReference type="Proteomes" id="UP001408789"/>
    </source>
</evidence>
<name>A0AAP0DP13_9ASTR</name>
<dbReference type="SUPFAM" id="SSF56281">
    <property type="entry name" value="Metallo-hydrolase/oxidoreductase"/>
    <property type="match status" value="1"/>
</dbReference>
<protein>
    <recommendedName>
        <fullName evidence="3">Metallo-beta-lactamase domain-containing protein</fullName>
    </recommendedName>
</protein>
<evidence type="ECO:0008006" key="3">
    <source>
        <dbReference type="Google" id="ProtNLM"/>
    </source>
</evidence>
<dbReference type="Gene3D" id="3.60.15.10">
    <property type="entry name" value="Ribonuclease Z/Hydroxyacylglutathione hydrolase-like"/>
    <property type="match status" value="1"/>
</dbReference>
<sequence>MMAVQLIQLPQFPQKLIKTTSRQQLISTTRFLSTRRNRNPSAIISNTQKLSNSRELFMTIYNFISWNCTEIDLGSHISNFKVEPFNLGVKLNGVLKWPLCLWQSRVVSALVSEEKVAESSSSGTDTFKLTYLEGNSWLWEVGGVNILVDPILVGNLDFGIPLLYDAGKKYLKNFQLTDLPEIDCVLITQSLDDHCHLKTLTPLSQKLPNLKVISTPNAKPLLDPLFTNVIYLEPGQNSEIQTSNGFHVNIRATAGPVLGPPWQRPENGYIVTSPQGQLSLYYEPHCVYDNEIIGKERADIVITPVIKQLLPSFTLVSGQEDAVQLAKLLNSKFVVPMKNGDLDSKGVLASLVKSDGTIESFKALLLKELPDVKTLEPIPGVPLHIP</sequence>
<dbReference type="Proteomes" id="UP001408789">
    <property type="component" value="Unassembled WGS sequence"/>
</dbReference>
<evidence type="ECO:0000313" key="1">
    <source>
        <dbReference type="EMBL" id="KAK9074483.1"/>
    </source>
</evidence>
<keyword evidence="2" id="KW-1185">Reference proteome</keyword>
<dbReference type="Pfam" id="PF13483">
    <property type="entry name" value="Lactamase_B_3"/>
    <property type="match status" value="1"/>
</dbReference>
<reference evidence="1 2" key="1">
    <citation type="submission" date="2024-04" db="EMBL/GenBank/DDBJ databases">
        <title>The reference genome of an endangered Asteraceae, Deinandra increscens subsp. villosa, native to the Central Coast of California.</title>
        <authorList>
            <person name="Guilliams M."/>
            <person name="Hasenstab-Lehman K."/>
            <person name="Meyer R."/>
            <person name="Mcevoy S."/>
        </authorList>
    </citation>
    <scope>NUCLEOTIDE SEQUENCE [LARGE SCALE GENOMIC DNA]</scope>
    <source>
        <tissue evidence="1">Leaf</tissue>
    </source>
</reference>
<dbReference type="AlphaFoldDB" id="A0AAP0DP13"/>
<accession>A0AAP0DP13</accession>
<gene>
    <name evidence="1" type="ORF">SSX86_007081</name>
</gene>
<dbReference type="EMBL" id="JBCNJP010000008">
    <property type="protein sequence ID" value="KAK9074483.1"/>
    <property type="molecule type" value="Genomic_DNA"/>
</dbReference>
<organism evidence="1 2">
    <name type="scientific">Deinandra increscens subsp. villosa</name>
    <dbReference type="NCBI Taxonomy" id="3103831"/>
    <lineage>
        <taxon>Eukaryota</taxon>
        <taxon>Viridiplantae</taxon>
        <taxon>Streptophyta</taxon>
        <taxon>Embryophyta</taxon>
        <taxon>Tracheophyta</taxon>
        <taxon>Spermatophyta</taxon>
        <taxon>Magnoliopsida</taxon>
        <taxon>eudicotyledons</taxon>
        <taxon>Gunneridae</taxon>
        <taxon>Pentapetalae</taxon>
        <taxon>asterids</taxon>
        <taxon>campanulids</taxon>
        <taxon>Asterales</taxon>
        <taxon>Asteraceae</taxon>
        <taxon>Asteroideae</taxon>
        <taxon>Heliantheae alliance</taxon>
        <taxon>Madieae</taxon>
        <taxon>Madiinae</taxon>
        <taxon>Deinandra</taxon>
    </lineage>
</organism>
<comment type="caution">
    <text evidence="1">The sequence shown here is derived from an EMBL/GenBank/DDBJ whole genome shotgun (WGS) entry which is preliminary data.</text>
</comment>
<proteinExistence type="predicted"/>